<keyword evidence="7" id="KW-0645">Protease</keyword>
<dbReference type="SUPFAM" id="SSF63737">
    <property type="entry name" value="Leukotriene A4 hydrolase N-terminal domain"/>
    <property type="match status" value="1"/>
</dbReference>
<comment type="similarity">
    <text evidence="3">Belongs to the peptidase M1 family.</text>
</comment>
<evidence type="ECO:0000256" key="13">
    <source>
        <dbReference type="ARBA" id="ARBA00031533"/>
    </source>
</evidence>
<keyword evidence="9" id="KW-0378">Hydrolase</keyword>
<dbReference type="GO" id="GO:0004177">
    <property type="term" value="F:aminopeptidase activity"/>
    <property type="evidence" value="ECO:0007669"/>
    <property type="project" value="UniProtKB-KW"/>
</dbReference>
<evidence type="ECO:0000259" key="16">
    <source>
        <dbReference type="Pfam" id="PF17900"/>
    </source>
</evidence>
<keyword evidence="18" id="KW-1185">Reference proteome</keyword>
<dbReference type="PANTHER" id="PTHR11533">
    <property type="entry name" value="PROTEASE M1 ZINC METALLOPROTEASE"/>
    <property type="match status" value="1"/>
</dbReference>
<keyword evidence="8" id="KW-0479">Metal-binding</keyword>
<proteinExistence type="inferred from homology"/>
<organism evidence="17 18">
    <name type="scientific">Kribbella karoonensis</name>
    <dbReference type="NCBI Taxonomy" id="324851"/>
    <lineage>
        <taxon>Bacteria</taxon>
        <taxon>Bacillati</taxon>
        <taxon>Actinomycetota</taxon>
        <taxon>Actinomycetes</taxon>
        <taxon>Propionibacteriales</taxon>
        <taxon>Kribbellaceae</taxon>
        <taxon>Kribbella</taxon>
    </lineage>
</organism>
<dbReference type="InterPro" id="IPR050344">
    <property type="entry name" value="Peptidase_M1_aminopeptidases"/>
</dbReference>
<name>A0ABN2D0W7_9ACTN</name>
<comment type="caution">
    <text evidence="17">The sequence shown here is derived from an EMBL/GenBank/DDBJ whole genome shotgun (WGS) entry which is preliminary data.</text>
</comment>
<comment type="catalytic activity">
    <reaction evidence="1">
        <text>Release of an N-terminal amino acid, Xaa-|-Yaa- from a peptide, amide or arylamide. Xaa is preferably Ala, but may be most amino acids including Pro (slow action). When a terminal hydrophobic residue is followed by a prolyl residue, the two may be released as an intact Xaa-Pro dipeptide.</text>
        <dbReference type="EC" id="3.4.11.2"/>
    </reaction>
</comment>
<evidence type="ECO:0000256" key="11">
    <source>
        <dbReference type="ARBA" id="ARBA00023049"/>
    </source>
</evidence>
<dbReference type="RefSeq" id="WP_344187749.1">
    <property type="nucleotide sequence ID" value="NZ_BAAAND010000001.1"/>
</dbReference>
<dbReference type="PRINTS" id="PR00756">
    <property type="entry name" value="ALADIPTASE"/>
</dbReference>
<dbReference type="PANTHER" id="PTHR11533:SF174">
    <property type="entry name" value="PUROMYCIN-SENSITIVE AMINOPEPTIDASE-RELATED"/>
    <property type="match status" value="1"/>
</dbReference>
<keyword evidence="6 17" id="KW-0031">Aminopeptidase</keyword>
<keyword evidence="10" id="KW-0862">Zinc</keyword>
<evidence type="ECO:0000256" key="8">
    <source>
        <dbReference type="ARBA" id="ARBA00022723"/>
    </source>
</evidence>
<dbReference type="InterPro" id="IPR027268">
    <property type="entry name" value="Peptidase_M4/M1_CTD_sf"/>
</dbReference>
<dbReference type="Proteomes" id="UP001500190">
    <property type="component" value="Unassembled WGS sequence"/>
</dbReference>
<evidence type="ECO:0000256" key="4">
    <source>
        <dbReference type="ARBA" id="ARBA00012564"/>
    </source>
</evidence>
<dbReference type="EMBL" id="BAAAND010000001">
    <property type="protein sequence ID" value="GAA1566967.1"/>
    <property type="molecule type" value="Genomic_DNA"/>
</dbReference>
<evidence type="ECO:0000259" key="15">
    <source>
        <dbReference type="Pfam" id="PF11838"/>
    </source>
</evidence>
<accession>A0ABN2D0W7</accession>
<reference evidence="17 18" key="1">
    <citation type="journal article" date="2019" name="Int. J. Syst. Evol. Microbiol.">
        <title>The Global Catalogue of Microorganisms (GCM) 10K type strain sequencing project: providing services to taxonomists for standard genome sequencing and annotation.</title>
        <authorList>
            <consortium name="The Broad Institute Genomics Platform"/>
            <consortium name="The Broad Institute Genome Sequencing Center for Infectious Disease"/>
            <person name="Wu L."/>
            <person name="Ma J."/>
        </authorList>
    </citation>
    <scope>NUCLEOTIDE SEQUENCE [LARGE SCALE GENOMIC DNA]</scope>
    <source>
        <strain evidence="17 18">JCM 14304</strain>
    </source>
</reference>
<feature type="domain" description="ERAP1-like C-terminal" evidence="15">
    <location>
        <begin position="500"/>
        <end position="790"/>
    </location>
</feature>
<evidence type="ECO:0000256" key="9">
    <source>
        <dbReference type="ARBA" id="ARBA00022801"/>
    </source>
</evidence>
<dbReference type="Gene3D" id="1.10.390.10">
    <property type="entry name" value="Neutral Protease Domain 2"/>
    <property type="match status" value="1"/>
</dbReference>
<dbReference type="InterPro" id="IPR014782">
    <property type="entry name" value="Peptidase_M1_dom"/>
</dbReference>
<comment type="cofactor">
    <cofactor evidence="2">
        <name>Zn(2+)</name>
        <dbReference type="ChEBI" id="CHEBI:29105"/>
    </cofactor>
</comment>
<dbReference type="InterPro" id="IPR024571">
    <property type="entry name" value="ERAP1-like_C_dom"/>
</dbReference>
<evidence type="ECO:0000313" key="17">
    <source>
        <dbReference type="EMBL" id="GAA1566967.1"/>
    </source>
</evidence>
<dbReference type="NCBIfam" id="TIGR02412">
    <property type="entry name" value="pepN_strep_liv"/>
    <property type="match status" value="1"/>
</dbReference>
<dbReference type="InterPro" id="IPR012778">
    <property type="entry name" value="Pept_M1_aminopeptidase"/>
</dbReference>
<evidence type="ECO:0000256" key="10">
    <source>
        <dbReference type="ARBA" id="ARBA00022833"/>
    </source>
</evidence>
<keyword evidence="11" id="KW-0482">Metalloprotease</keyword>
<evidence type="ECO:0000256" key="3">
    <source>
        <dbReference type="ARBA" id="ARBA00010136"/>
    </source>
</evidence>
<evidence type="ECO:0000259" key="14">
    <source>
        <dbReference type="Pfam" id="PF01433"/>
    </source>
</evidence>
<dbReference type="Pfam" id="PF01433">
    <property type="entry name" value="Peptidase_M1"/>
    <property type="match status" value="1"/>
</dbReference>
<dbReference type="InterPro" id="IPR042097">
    <property type="entry name" value="Aminopeptidase_N-like_N_sf"/>
</dbReference>
<protein>
    <recommendedName>
        <fullName evidence="5">Aminopeptidase N</fullName>
        <ecNumber evidence="4">3.4.11.2</ecNumber>
    </recommendedName>
    <alternativeName>
        <fullName evidence="12">Alanine aminopeptidase</fullName>
    </alternativeName>
    <alternativeName>
        <fullName evidence="13">Lysyl aminopeptidase</fullName>
    </alternativeName>
</protein>
<evidence type="ECO:0000256" key="5">
    <source>
        <dbReference type="ARBA" id="ARBA00015611"/>
    </source>
</evidence>
<evidence type="ECO:0000256" key="1">
    <source>
        <dbReference type="ARBA" id="ARBA00000098"/>
    </source>
</evidence>
<dbReference type="InterPro" id="IPR001930">
    <property type="entry name" value="Peptidase_M1"/>
</dbReference>
<evidence type="ECO:0000256" key="12">
    <source>
        <dbReference type="ARBA" id="ARBA00029811"/>
    </source>
</evidence>
<gene>
    <name evidence="17" type="primary">pepN_1</name>
    <name evidence="17" type="ORF">GCM10009742_05660</name>
</gene>
<dbReference type="InterPro" id="IPR045357">
    <property type="entry name" value="Aminopeptidase_N-like_N"/>
</dbReference>
<evidence type="ECO:0000256" key="6">
    <source>
        <dbReference type="ARBA" id="ARBA00022438"/>
    </source>
</evidence>
<evidence type="ECO:0000256" key="2">
    <source>
        <dbReference type="ARBA" id="ARBA00001947"/>
    </source>
</evidence>
<dbReference type="Gene3D" id="2.60.40.1730">
    <property type="entry name" value="tricorn interacting facor f3 domain"/>
    <property type="match status" value="1"/>
</dbReference>
<sequence length="804" mass="87144">MPDDGGLTAAEAAARSAVLSVTSYDVTLDLTGLPSGEHFESRSVVEFTYDGTGGPGLTWIDLVAERVDEVVLDGIPLDPDEVVRGDRLRLGPLGGTHRLDIRSRHRAGSGRGLSKSVDDGVYAWTQFQPFDARRAFACFDQPDLKATFAFQVRVPLDWHCVSNRRETEVAEDGDVAVWRFAPTPRLPTYATAVCAGPFHVARSERMAVFARRSLADALDANADELFDLSRRALALFEDAFGVAFDGDSYDHVFLPDQPGAMENHGCVTWNDQVLYRSEPTAEQRRRRALVLLHEMSHMWFGNLVTPQWWDGLWLSESFADWAALWAAAELGVLDRRWSVATALEKERAADADLLSSTHPVSRPIPDIAATEANFDAITYAKGAAVLRQLVSVVGEDAFFEGLRKYFAQHSGGNGNLPALLAAVQPFTPVALTTWSRLWLESSGINTLSLEDGVLVQDGVLRPHTISIGVYAGSPLAEVARVGLAVTEARTEVPLDGSGLLLLDDRDTTYAMLLPDAESIRTLVTSGAGLTDPVARYTARRTLRGLLLTGHLAAADIYTYVTASVPTEPDPIHLKALTTLAAEATIYADPAQRPALEDQLATAISSVLDPSRLVLIEALADCAGTGEQLALVDSLLTNADLPQPIRWRLLTRLVALGVADDDRITAEQTRDPDPDAAWQAAAARAAIPDAAAKTTALDLLLTPPGIPAAVLRTFGAALWHPRHDAGHATPFLERLVPFARATDWFAAARIARYVFPTTADLPFLDQVREVATAVPPVLAQALRDQEETARRAATARRAQAPQPWA</sequence>
<dbReference type="SUPFAM" id="SSF55486">
    <property type="entry name" value="Metalloproteases ('zincins'), catalytic domain"/>
    <property type="match status" value="1"/>
</dbReference>
<dbReference type="Pfam" id="PF11838">
    <property type="entry name" value="ERAP1_C"/>
    <property type="match status" value="1"/>
</dbReference>
<evidence type="ECO:0000256" key="7">
    <source>
        <dbReference type="ARBA" id="ARBA00022670"/>
    </source>
</evidence>
<dbReference type="CDD" id="cd09602">
    <property type="entry name" value="M1_APN"/>
    <property type="match status" value="1"/>
</dbReference>
<feature type="domain" description="Aminopeptidase N-like N-terminal" evidence="16">
    <location>
        <begin position="120"/>
        <end position="189"/>
    </location>
</feature>
<evidence type="ECO:0000313" key="18">
    <source>
        <dbReference type="Proteomes" id="UP001500190"/>
    </source>
</evidence>
<dbReference type="Pfam" id="PF17900">
    <property type="entry name" value="Peptidase_M1_N"/>
    <property type="match status" value="1"/>
</dbReference>
<dbReference type="EC" id="3.4.11.2" evidence="4"/>
<feature type="domain" description="Peptidase M1 membrane alanine aminopeptidase" evidence="14">
    <location>
        <begin position="227"/>
        <end position="424"/>
    </location>
</feature>